<organism evidence="1 2">
    <name type="scientific">Frondihabitans sucicola</name>
    <dbReference type="NCBI Taxonomy" id="1268041"/>
    <lineage>
        <taxon>Bacteria</taxon>
        <taxon>Bacillati</taxon>
        <taxon>Actinomycetota</taxon>
        <taxon>Actinomycetes</taxon>
        <taxon>Micrococcales</taxon>
        <taxon>Microbacteriaceae</taxon>
        <taxon>Frondihabitans</taxon>
    </lineage>
</organism>
<dbReference type="EMBL" id="AP027733">
    <property type="protein sequence ID" value="BDZ52763.1"/>
    <property type="molecule type" value="Genomic_DNA"/>
</dbReference>
<accession>A0ABN6YB57</accession>
<evidence type="ECO:0000313" key="1">
    <source>
        <dbReference type="EMBL" id="BDZ52763.1"/>
    </source>
</evidence>
<reference evidence="2" key="1">
    <citation type="journal article" date="2019" name="Int. J. Syst. Evol. Microbiol.">
        <title>The Global Catalogue of Microorganisms (GCM) 10K type strain sequencing project: providing services to taxonomists for standard genome sequencing and annotation.</title>
        <authorList>
            <consortium name="The Broad Institute Genomics Platform"/>
            <consortium name="The Broad Institute Genome Sequencing Center for Infectious Disease"/>
            <person name="Wu L."/>
            <person name="Ma J."/>
        </authorList>
    </citation>
    <scope>NUCLEOTIDE SEQUENCE [LARGE SCALE GENOMIC DNA]</scope>
    <source>
        <strain evidence="2">NBRC 108728</strain>
    </source>
</reference>
<proteinExistence type="predicted"/>
<keyword evidence="1" id="KW-0614">Plasmid</keyword>
<name>A0ABN6YB57_9MICO</name>
<gene>
    <name evidence="1" type="ORF">GCM10025867_50040</name>
</gene>
<protein>
    <submittedName>
        <fullName evidence="1">Uncharacterized protein</fullName>
    </submittedName>
</protein>
<sequence length="120" mass="13520">MTTTAGERPTGTIDALFRREYRHPNAIPIAPGNQQFWLIQVGGAAPLGYVRRTQHHGASSPFVFDCYAHCRDDNGGRPWLFTSEKFGSAVAWMMQHDREISRLIQASNPEPESWPPAMHD</sequence>
<geneLocation type="plasmid" evidence="1 2">
    <name>pNBRC108728a</name>
</geneLocation>
<keyword evidence="2" id="KW-1185">Reference proteome</keyword>
<evidence type="ECO:0000313" key="2">
    <source>
        <dbReference type="Proteomes" id="UP001321486"/>
    </source>
</evidence>
<dbReference type="RefSeq" id="WP_286347047.1">
    <property type="nucleotide sequence ID" value="NZ_AP027733.1"/>
</dbReference>
<dbReference type="Proteomes" id="UP001321486">
    <property type="component" value="Plasmid pNBRC108728a"/>
</dbReference>